<evidence type="ECO:0000256" key="2">
    <source>
        <dbReference type="ARBA" id="ARBA00023125"/>
    </source>
</evidence>
<dbReference type="PROSITE" id="PS00041">
    <property type="entry name" value="HTH_ARAC_FAMILY_1"/>
    <property type="match status" value="1"/>
</dbReference>
<keyword evidence="4" id="KW-1133">Transmembrane helix</keyword>
<dbReference type="Pfam" id="PF12833">
    <property type="entry name" value="HTH_18"/>
    <property type="match status" value="1"/>
</dbReference>
<keyword evidence="1" id="KW-0805">Transcription regulation</keyword>
<dbReference type="InterPro" id="IPR018062">
    <property type="entry name" value="HTH_AraC-typ_CS"/>
</dbReference>
<name>A0ABT7Y9J7_9BACT</name>
<dbReference type="InterPro" id="IPR009057">
    <property type="entry name" value="Homeodomain-like_sf"/>
</dbReference>
<dbReference type="RefSeq" id="WP_289998751.1">
    <property type="nucleotide sequence ID" value="NZ_JAUEPH010000002.1"/>
</dbReference>
<accession>A0ABT7Y9J7</accession>
<keyword evidence="3" id="KW-0804">Transcription</keyword>
<reference evidence="6" key="1">
    <citation type="submission" date="2023-06" db="EMBL/GenBank/DDBJ databases">
        <title>Robiginitalea aurantiacus sp. nov. and Algoriphagus sediminis sp. nov., isolated from coastal sediment.</title>
        <authorList>
            <person name="Zhou Z.Y."/>
            <person name="An J."/>
            <person name="Jia Y.W."/>
            <person name="Du Z.J."/>
        </authorList>
    </citation>
    <scope>NUCLEOTIDE SEQUENCE</scope>
    <source>
        <strain evidence="6">C2-7</strain>
    </source>
</reference>
<feature type="transmembrane region" description="Helical" evidence="4">
    <location>
        <begin position="152"/>
        <end position="172"/>
    </location>
</feature>
<feature type="transmembrane region" description="Helical" evidence="4">
    <location>
        <begin position="99"/>
        <end position="120"/>
    </location>
</feature>
<evidence type="ECO:0000313" key="7">
    <source>
        <dbReference type="Proteomes" id="UP001171916"/>
    </source>
</evidence>
<gene>
    <name evidence="6" type="ORF">QVH07_03470</name>
</gene>
<dbReference type="Proteomes" id="UP001171916">
    <property type="component" value="Unassembled WGS sequence"/>
</dbReference>
<feature type="transmembrane region" description="Helical" evidence="4">
    <location>
        <begin position="69"/>
        <end position="87"/>
    </location>
</feature>
<dbReference type="Gene3D" id="1.10.10.60">
    <property type="entry name" value="Homeodomain-like"/>
    <property type="match status" value="1"/>
</dbReference>
<organism evidence="6 7">
    <name type="scientific">Algoriphagus sediminis</name>
    <dbReference type="NCBI Taxonomy" id="3057113"/>
    <lineage>
        <taxon>Bacteria</taxon>
        <taxon>Pseudomonadati</taxon>
        <taxon>Bacteroidota</taxon>
        <taxon>Cytophagia</taxon>
        <taxon>Cytophagales</taxon>
        <taxon>Cyclobacteriaceae</taxon>
        <taxon>Algoriphagus</taxon>
    </lineage>
</organism>
<protein>
    <submittedName>
        <fullName evidence="6">Helix-turn-helix domain-containing protein</fullName>
    </submittedName>
</protein>
<evidence type="ECO:0000256" key="3">
    <source>
        <dbReference type="ARBA" id="ARBA00023163"/>
    </source>
</evidence>
<keyword evidence="2" id="KW-0238">DNA-binding</keyword>
<evidence type="ECO:0000259" key="5">
    <source>
        <dbReference type="PROSITE" id="PS01124"/>
    </source>
</evidence>
<sequence length="387" mass="44366">MSLNLTLINVTYLISVIVGLIVGLVTLTYGVKKGKPNALLGASFIFLSLAIFIVFLIDSKLMPYFPNWYRTGNLFGLIYAPLPYLYFRHTLFPGKFKAWQLLHFLAAFLFFIDYLPIFVLSAAGKIDLINAEIMDPTIFVEFSQSRVFPASFYTPFRTILLNIYWVFSALTFRKFLKISEFKPNQKPLRTWIQGYLALLTLLFVPFYFTFLVSDSTTIFRLIHFSAAILLLVSAVYLLFFPSILYGISDQMDNSLIVQKKDASPKDLLDREKVQEIEKALMRKIDLDQVHLIQGYTAQDLAKDTGFPYYVLTSYLNQNLEMKFTDFINKKRIEYALDLLNSKESSSYTLEAIGNRSGFKNRNSFSSAFKKVTGKTPSSYLRSKSTTA</sequence>
<feature type="transmembrane region" description="Helical" evidence="4">
    <location>
        <begin position="192"/>
        <end position="212"/>
    </location>
</feature>
<dbReference type="InterPro" id="IPR018060">
    <property type="entry name" value="HTH_AraC"/>
</dbReference>
<feature type="transmembrane region" description="Helical" evidence="4">
    <location>
        <begin position="38"/>
        <end position="57"/>
    </location>
</feature>
<evidence type="ECO:0000256" key="1">
    <source>
        <dbReference type="ARBA" id="ARBA00023015"/>
    </source>
</evidence>
<feature type="transmembrane region" description="Helical" evidence="4">
    <location>
        <begin position="218"/>
        <end position="239"/>
    </location>
</feature>
<keyword evidence="4" id="KW-0812">Transmembrane</keyword>
<proteinExistence type="predicted"/>
<dbReference type="PANTHER" id="PTHR43280">
    <property type="entry name" value="ARAC-FAMILY TRANSCRIPTIONAL REGULATOR"/>
    <property type="match status" value="1"/>
</dbReference>
<dbReference type="SMART" id="SM00342">
    <property type="entry name" value="HTH_ARAC"/>
    <property type="match status" value="1"/>
</dbReference>
<evidence type="ECO:0000256" key="4">
    <source>
        <dbReference type="SAM" id="Phobius"/>
    </source>
</evidence>
<evidence type="ECO:0000313" key="6">
    <source>
        <dbReference type="EMBL" id="MDN3203187.1"/>
    </source>
</evidence>
<dbReference type="EMBL" id="JAUEPH010000002">
    <property type="protein sequence ID" value="MDN3203187.1"/>
    <property type="molecule type" value="Genomic_DNA"/>
</dbReference>
<dbReference type="SUPFAM" id="SSF46689">
    <property type="entry name" value="Homeodomain-like"/>
    <property type="match status" value="1"/>
</dbReference>
<dbReference type="PROSITE" id="PS01124">
    <property type="entry name" value="HTH_ARAC_FAMILY_2"/>
    <property type="match status" value="1"/>
</dbReference>
<dbReference type="PANTHER" id="PTHR43280:SF29">
    <property type="entry name" value="ARAC-FAMILY TRANSCRIPTIONAL REGULATOR"/>
    <property type="match status" value="1"/>
</dbReference>
<feature type="domain" description="HTH araC/xylS-type" evidence="5">
    <location>
        <begin position="270"/>
        <end position="382"/>
    </location>
</feature>
<feature type="transmembrane region" description="Helical" evidence="4">
    <location>
        <begin position="12"/>
        <end position="31"/>
    </location>
</feature>
<keyword evidence="7" id="KW-1185">Reference proteome</keyword>
<keyword evidence="4" id="KW-0472">Membrane</keyword>
<comment type="caution">
    <text evidence="6">The sequence shown here is derived from an EMBL/GenBank/DDBJ whole genome shotgun (WGS) entry which is preliminary data.</text>
</comment>